<proteinExistence type="predicted"/>
<feature type="non-terminal residue" evidence="1">
    <location>
        <position position="1"/>
    </location>
</feature>
<dbReference type="EMBL" id="BARS01035063">
    <property type="protein sequence ID" value="GAG14977.1"/>
    <property type="molecule type" value="Genomic_DNA"/>
</dbReference>
<dbReference type="AlphaFoldDB" id="X0VV55"/>
<sequence length="259" mass="29596">WELDGKIVSEEESYTYNADYGDAGQHKIDILISDGEEEQENEWTLTVNKVDRKELLDGIGGIRVHEQDIVELSLPDFKKYNLEYTISEPIGDDNYWQTGYDDAGTYPITITIKDREFSASKDVDVVVIDQDRPPIFKPIANAWLKENQKVTIEFEANDPDNDEIEFYMEPLLNGASLKGNKFEWVTNYDTVNKEGGLDKTLNKFHLLYKPFEITFTAKSKGSEAKQSVLIMVKDVNRAPVLTELYPITVDEGQEVIIEP</sequence>
<gene>
    <name evidence="1" type="ORF">S01H1_54080</name>
</gene>
<name>X0VV55_9ZZZZ</name>
<accession>X0VV55</accession>
<evidence type="ECO:0000313" key="1">
    <source>
        <dbReference type="EMBL" id="GAG14977.1"/>
    </source>
</evidence>
<feature type="non-terminal residue" evidence="1">
    <location>
        <position position="259"/>
    </location>
</feature>
<evidence type="ECO:0008006" key="2">
    <source>
        <dbReference type="Google" id="ProtNLM"/>
    </source>
</evidence>
<comment type="caution">
    <text evidence="1">The sequence shown here is derived from an EMBL/GenBank/DDBJ whole genome shotgun (WGS) entry which is preliminary data.</text>
</comment>
<reference evidence="1" key="1">
    <citation type="journal article" date="2014" name="Front. Microbiol.">
        <title>High frequency of phylogenetically diverse reductive dehalogenase-homologous genes in deep subseafloor sedimentary metagenomes.</title>
        <authorList>
            <person name="Kawai M."/>
            <person name="Futagami T."/>
            <person name="Toyoda A."/>
            <person name="Takaki Y."/>
            <person name="Nishi S."/>
            <person name="Hori S."/>
            <person name="Arai W."/>
            <person name="Tsubouchi T."/>
            <person name="Morono Y."/>
            <person name="Uchiyama I."/>
            <person name="Ito T."/>
            <person name="Fujiyama A."/>
            <person name="Inagaki F."/>
            <person name="Takami H."/>
        </authorList>
    </citation>
    <scope>NUCLEOTIDE SEQUENCE</scope>
    <source>
        <strain evidence="1">Expedition CK06-06</strain>
    </source>
</reference>
<protein>
    <recommendedName>
        <fullName evidence="2">Cadherin domain-containing protein</fullName>
    </recommendedName>
</protein>
<organism evidence="1">
    <name type="scientific">marine sediment metagenome</name>
    <dbReference type="NCBI Taxonomy" id="412755"/>
    <lineage>
        <taxon>unclassified sequences</taxon>
        <taxon>metagenomes</taxon>
        <taxon>ecological metagenomes</taxon>
    </lineage>
</organism>